<reference evidence="2 3" key="1">
    <citation type="journal article" date="2011" name="Plasmid">
        <title>Streptomyces turgidiscabies Car8 contains a modular pathogenicity island that shares virulence genes with other actinobacterial plant pathogens.</title>
        <authorList>
            <person name="Huguet-Tapia J.C."/>
            <person name="Badger J.H."/>
            <person name="Loria R."/>
            <person name="Pettis G.S."/>
        </authorList>
    </citation>
    <scope>NUCLEOTIDE SEQUENCE [LARGE SCALE GENOMIC DNA]</scope>
    <source>
        <strain evidence="2 3">Car8</strain>
    </source>
</reference>
<gene>
    <name evidence="2" type="ORF">STRTUCAR8_09040</name>
</gene>
<dbReference type="EMBL" id="AEJB01000188">
    <property type="protein sequence ID" value="ELP68948.1"/>
    <property type="molecule type" value="Genomic_DNA"/>
</dbReference>
<comment type="caution">
    <text evidence="2">The sequence shown here is derived from an EMBL/GenBank/DDBJ whole genome shotgun (WGS) entry which is preliminary data.</text>
</comment>
<proteinExistence type="predicted"/>
<sequence length="93" mass="9881">MVFTAFELTPADQQGDRPWGAGWRRAGETSTGKVGRGGEELDVAVQPSRSSSVRGTGRRPPRVVTLSGHPTREADSSTPGPPPRRTGADRTVL</sequence>
<evidence type="ECO:0000313" key="3">
    <source>
        <dbReference type="Proteomes" id="UP000010931"/>
    </source>
</evidence>
<evidence type="ECO:0000313" key="2">
    <source>
        <dbReference type="EMBL" id="ELP68948.1"/>
    </source>
</evidence>
<protein>
    <submittedName>
        <fullName evidence="2">Uncharacterized protein</fullName>
    </submittedName>
</protein>
<keyword evidence="3" id="KW-1185">Reference proteome</keyword>
<evidence type="ECO:0000256" key="1">
    <source>
        <dbReference type="SAM" id="MobiDB-lite"/>
    </source>
</evidence>
<dbReference type="AlphaFoldDB" id="L7FBK0"/>
<feature type="region of interest" description="Disordered" evidence="1">
    <location>
        <begin position="1"/>
        <end position="93"/>
    </location>
</feature>
<organism evidence="2 3">
    <name type="scientific">Streptomyces turgidiscabies (strain Car8)</name>
    <dbReference type="NCBI Taxonomy" id="698760"/>
    <lineage>
        <taxon>Bacteria</taxon>
        <taxon>Bacillati</taxon>
        <taxon>Actinomycetota</taxon>
        <taxon>Actinomycetes</taxon>
        <taxon>Kitasatosporales</taxon>
        <taxon>Streptomycetaceae</taxon>
        <taxon>Streptomyces</taxon>
    </lineage>
</organism>
<name>L7FBK0_STRT8</name>
<accession>L7FBK0</accession>
<dbReference type="Proteomes" id="UP000010931">
    <property type="component" value="Unassembled WGS sequence"/>
</dbReference>